<keyword evidence="2 4" id="KW-0479">Metal-binding</keyword>
<keyword evidence="3 4" id="KW-0408">Iron</keyword>
<evidence type="ECO:0000313" key="6">
    <source>
        <dbReference type="Proteomes" id="UP001165082"/>
    </source>
</evidence>
<dbReference type="Proteomes" id="UP001165082">
    <property type="component" value="Unassembled WGS sequence"/>
</dbReference>
<evidence type="ECO:0000256" key="3">
    <source>
        <dbReference type="ARBA" id="ARBA00023004"/>
    </source>
</evidence>
<dbReference type="GO" id="GO:0010436">
    <property type="term" value="F:carotenoid dioxygenase activity"/>
    <property type="evidence" value="ECO:0007669"/>
    <property type="project" value="TreeGrafter"/>
</dbReference>
<proteinExistence type="inferred from homology"/>
<dbReference type="Pfam" id="PF03055">
    <property type="entry name" value="RPE65"/>
    <property type="match status" value="1"/>
</dbReference>
<dbReference type="PANTHER" id="PTHR10543:SF138">
    <property type="entry name" value="CAROTENOID OXYGENASE"/>
    <property type="match status" value="1"/>
</dbReference>
<comment type="cofactor">
    <cofactor evidence="4">
        <name>Fe(2+)</name>
        <dbReference type="ChEBI" id="CHEBI:29033"/>
    </cofactor>
    <text evidence="4">Binds 1 Fe(2+) ion per subunit.</text>
</comment>
<evidence type="ECO:0000256" key="1">
    <source>
        <dbReference type="ARBA" id="ARBA00006787"/>
    </source>
</evidence>
<organism evidence="5 6">
    <name type="scientific">Triparma retinervis</name>
    <dbReference type="NCBI Taxonomy" id="2557542"/>
    <lineage>
        <taxon>Eukaryota</taxon>
        <taxon>Sar</taxon>
        <taxon>Stramenopiles</taxon>
        <taxon>Ochrophyta</taxon>
        <taxon>Bolidophyceae</taxon>
        <taxon>Parmales</taxon>
        <taxon>Triparmaceae</taxon>
        <taxon>Triparma</taxon>
    </lineage>
</organism>
<accession>A0A9W7G3A7</accession>
<dbReference type="AlphaFoldDB" id="A0A9W7G3A7"/>
<dbReference type="PANTHER" id="PTHR10543">
    <property type="entry name" value="BETA-CAROTENE DIOXYGENASE"/>
    <property type="match status" value="1"/>
</dbReference>
<evidence type="ECO:0008006" key="7">
    <source>
        <dbReference type="Google" id="ProtNLM"/>
    </source>
</evidence>
<dbReference type="EMBL" id="BRXZ01007653">
    <property type="protein sequence ID" value="GMI30879.1"/>
    <property type="molecule type" value="Genomic_DNA"/>
</dbReference>
<dbReference type="GO" id="GO:0016121">
    <property type="term" value="P:carotene catabolic process"/>
    <property type="evidence" value="ECO:0007669"/>
    <property type="project" value="TreeGrafter"/>
</dbReference>
<evidence type="ECO:0000256" key="4">
    <source>
        <dbReference type="PIRSR" id="PIRSR604294-1"/>
    </source>
</evidence>
<protein>
    <recommendedName>
        <fullName evidence="7">Carotenoid oxygenase</fullName>
    </recommendedName>
</protein>
<feature type="non-terminal residue" evidence="5">
    <location>
        <position position="1"/>
    </location>
</feature>
<comment type="caution">
    <text evidence="5">The sequence shown here is derived from an EMBL/GenBank/DDBJ whole genome shotgun (WGS) entry which is preliminary data.</text>
</comment>
<feature type="binding site" evidence="4">
    <location>
        <position position="199"/>
    </location>
    <ligand>
        <name>Fe cation</name>
        <dbReference type="ChEBI" id="CHEBI:24875"/>
        <note>catalytic</note>
    </ligand>
</feature>
<evidence type="ECO:0000313" key="5">
    <source>
        <dbReference type="EMBL" id="GMI30879.1"/>
    </source>
</evidence>
<dbReference type="OrthoDB" id="37757at2759"/>
<feature type="binding site" evidence="4">
    <location>
        <position position="7"/>
    </location>
    <ligand>
        <name>Fe cation</name>
        <dbReference type="ChEBI" id="CHEBI:24875"/>
        <note>catalytic</note>
    </ligand>
</feature>
<gene>
    <name evidence="5" type="ORF">TrRE_jg2205</name>
</gene>
<evidence type="ECO:0000256" key="2">
    <source>
        <dbReference type="ARBA" id="ARBA00022723"/>
    </source>
</evidence>
<dbReference type="InterPro" id="IPR004294">
    <property type="entry name" value="Carotenoid_Oase"/>
</dbReference>
<comment type="similarity">
    <text evidence="1">Belongs to the carotenoid oxygenase family.</text>
</comment>
<keyword evidence="6" id="KW-1185">Reference proteome</keyword>
<name>A0A9W7G3A7_9STRA</name>
<reference evidence="5" key="1">
    <citation type="submission" date="2022-07" db="EMBL/GenBank/DDBJ databases">
        <title>Genome analysis of Parmales, a sister group of diatoms, reveals the evolutionary specialization of diatoms from phago-mixotrophs to photoautotrophs.</title>
        <authorList>
            <person name="Ban H."/>
            <person name="Sato S."/>
            <person name="Yoshikawa S."/>
            <person name="Kazumasa Y."/>
            <person name="Nakamura Y."/>
            <person name="Ichinomiya M."/>
            <person name="Saitoh K."/>
            <person name="Sato N."/>
            <person name="Blanc-Mathieu R."/>
            <person name="Endo H."/>
            <person name="Kuwata A."/>
            <person name="Ogata H."/>
        </authorList>
    </citation>
    <scope>NUCLEOTIDE SEQUENCE</scope>
</reference>
<sequence>DAAFAIHFSHAYEEDGKVIAHFSGWPPNDSESFLGAWGGTAPEFERIPPTFLWRLEVDLKEKKSELRVAKGSKDVCGEHLKVHPEFQTKKCTNLFVVSSNLIGDSSPPCGYSRLMIEDDGADERDVESYWWGTRFFCGEPIIAPKAGEVRGEDDGYLLGMVHDAEKDGAFLAVFDLARELSEGPVCEIECPFAIPHGLHGSWGGEGEESSSF</sequence>
<dbReference type="GO" id="GO:0046872">
    <property type="term" value="F:metal ion binding"/>
    <property type="evidence" value="ECO:0007669"/>
    <property type="project" value="UniProtKB-KW"/>
</dbReference>